<dbReference type="GO" id="GO:0003735">
    <property type="term" value="F:structural constituent of ribosome"/>
    <property type="evidence" value="ECO:0007669"/>
    <property type="project" value="InterPro"/>
</dbReference>
<dbReference type="PANTHER" id="PTHR13477:SF0">
    <property type="entry name" value="LARGE RIBOSOMAL SUBUNIT PROTEIN ML49"/>
    <property type="match status" value="1"/>
</dbReference>
<evidence type="ECO:0000256" key="5">
    <source>
        <dbReference type="ARBA" id="ARBA00023274"/>
    </source>
</evidence>
<accession>A0A166M3W0</accession>
<dbReference type="GO" id="GO:0005762">
    <property type="term" value="C:mitochondrial large ribosomal subunit"/>
    <property type="evidence" value="ECO:0007669"/>
    <property type="project" value="TreeGrafter"/>
</dbReference>
<dbReference type="InterPro" id="IPR007740">
    <property type="entry name" value="Ribosomal_mL49"/>
</dbReference>
<reference evidence="7 8" key="1">
    <citation type="journal article" date="2016" name="Mol. Biol. Evol.">
        <title>Comparative Genomics of Early-Diverging Mushroom-Forming Fungi Provides Insights into the Origins of Lignocellulose Decay Capabilities.</title>
        <authorList>
            <person name="Nagy L.G."/>
            <person name="Riley R."/>
            <person name="Tritt A."/>
            <person name="Adam C."/>
            <person name="Daum C."/>
            <person name="Floudas D."/>
            <person name="Sun H."/>
            <person name="Yadav J.S."/>
            <person name="Pangilinan J."/>
            <person name="Larsson K.H."/>
            <person name="Matsuura K."/>
            <person name="Barry K."/>
            <person name="Labutti K."/>
            <person name="Kuo R."/>
            <person name="Ohm R.A."/>
            <person name="Bhattacharya S.S."/>
            <person name="Shirouzu T."/>
            <person name="Yoshinaga Y."/>
            <person name="Martin F.M."/>
            <person name="Grigoriev I.V."/>
            <person name="Hibbett D.S."/>
        </authorList>
    </citation>
    <scope>NUCLEOTIDE SEQUENCE [LARGE SCALE GENOMIC DNA]</scope>
    <source>
        <strain evidence="7 8">CBS 109695</strain>
    </source>
</reference>
<organism evidence="7 8">
    <name type="scientific">Athelia psychrophila</name>
    <dbReference type="NCBI Taxonomy" id="1759441"/>
    <lineage>
        <taxon>Eukaryota</taxon>
        <taxon>Fungi</taxon>
        <taxon>Dikarya</taxon>
        <taxon>Basidiomycota</taxon>
        <taxon>Agaricomycotina</taxon>
        <taxon>Agaricomycetes</taxon>
        <taxon>Agaricomycetidae</taxon>
        <taxon>Atheliales</taxon>
        <taxon>Atheliaceae</taxon>
        <taxon>Athelia</taxon>
    </lineage>
</organism>
<evidence type="ECO:0000256" key="1">
    <source>
        <dbReference type="ARBA" id="ARBA00004173"/>
    </source>
</evidence>
<dbReference type="Pfam" id="PF05046">
    <property type="entry name" value="Img2"/>
    <property type="match status" value="1"/>
</dbReference>
<dbReference type="STRING" id="436010.A0A166M3W0"/>
<dbReference type="AlphaFoldDB" id="A0A166M3W0"/>
<protein>
    <recommendedName>
        <fullName evidence="6">Large ribosomal subunit protein mL49</fullName>
    </recommendedName>
</protein>
<keyword evidence="4" id="KW-0496">Mitochondrion</keyword>
<name>A0A166M3W0_9AGAM</name>
<proteinExistence type="inferred from homology"/>
<dbReference type="GO" id="GO:0006412">
    <property type="term" value="P:translation"/>
    <property type="evidence" value="ECO:0007669"/>
    <property type="project" value="InterPro"/>
</dbReference>
<keyword evidence="8" id="KW-1185">Reference proteome</keyword>
<evidence type="ECO:0000313" key="7">
    <source>
        <dbReference type="EMBL" id="KZP23612.1"/>
    </source>
</evidence>
<sequence length="117" mass="13322">MRGPATRFYSVAQEVSSTGPQLHQPASKLVRYPYYVPRNSQGSLPVYSDIRNNGTRILVLIRNVEGNVESLAKDITQEFAGRPDAQRMKVLVKPRQLVLQGGYWKTDVMQWLVERGF</sequence>
<keyword evidence="3" id="KW-0689">Ribosomal protein</keyword>
<evidence type="ECO:0000256" key="6">
    <source>
        <dbReference type="ARBA" id="ARBA00035191"/>
    </source>
</evidence>
<dbReference type="EMBL" id="KV417531">
    <property type="protein sequence ID" value="KZP23612.1"/>
    <property type="molecule type" value="Genomic_DNA"/>
</dbReference>
<evidence type="ECO:0000256" key="4">
    <source>
        <dbReference type="ARBA" id="ARBA00023128"/>
    </source>
</evidence>
<evidence type="ECO:0000256" key="3">
    <source>
        <dbReference type="ARBA" id="ARBA00022980"/>
    </source>
</evidence>
<comment type="similarity">
    <text evidence="2">Belongs to the mitochondrion-specific ribosomal protein mL49 family.</text>
</comment>
<dbReference type="Gene3D" id="3.30.780.10">
    <property type="entry name" value="SUI1-like domain"/>
    <property type="match status" value="1"/>
</dbReference>
<comment type="subcellular location">
    <subcellularLocation>
        <location evidence="1">Mitochondrion</location>
    </subcellularLocation>
</comment>
<gene>
    <name evidence="7" type="ORF">FIBSPDRAFT_858160</name>
</gene>
<evidence type="ECO:0000256" key="2">
    <source>
        <dbReference type="ARBA" id="ARBA00005677"/>
    </source>
</evidence>
<dbReference type="Proteomes" id="UP000076532">
    <property type="component" value="Unassembled WGS sequence"/>
</dbReference>
<dbReference type="PANTHER" id="PTHR13477">
    <property type="entry name" value="MITOCHONDRIAL 39S RIBOSOMAL PROTEIN L49"/>
    <property type="match status" value="1"/>
</dbReference>
<evidence type="ECO:0000313" key="8">
    <source>
        <dbReference type="Proteomes" id="UP000076532"/>
    </source>
</evidence>
<keyword evidence="5" id="KW-0687">Ribonucleoprotein</keyword>
<dbReference type="OrthoDB" id="19439at2759"/>